<gene>
    <name evidence="1" type="ORF">PAC_10783</name>
</gene>
<proteinExistence type="predicted"/>
<evidence type="ECO:0000313" key="2">
    <source>
        <dbReference type="Proteomes" id="UP000184330"/>
    </source>
</evidence>
<sequence>MSTSSDLLQTTGGIKLCPELILKVAEELIATDPEAINSLLRTSASLYSLLKTYEKSICASVLKRDSRLAWVNVDQHEVLSSQLPLGSSSVTKYTYPWVVEMRSRVNTVEFLVQYDLTDMIDHHAQNWPTLDVPKAKLCQLVMLFKRLSFSLLFKLADCTAGLKETLKIRAKQAEFLESLTTAELASLGVIVEVMGQNYFTMTKNALDKSVSADDRPLSPAPLEWFFAPNTVDLVDVPNDNWIRECMCVFEDLIQRFGPHFPYIFLKEGKDRLLDPQPWARHMLQDGLDNMNAFELGYTMSFASLQSVVWNVFCRKEKCTPADRWVMAKEVVENEMQAYEIDDEA</sequence>
<evidence type="ECO:0000313" key="1">
    <source>
        <dbReference type="EMBL" id="CZR60887.1"/>
    </source>
</evidence>
<dbReference type="OrthoDB" id="3511743at2759"/>
<dbReference type="Proteomes" id="UP000184330">
    <property type="component" value="Unassembled WGS sequence"/>
</dbReference>
<protein>
    <submittedName>
        <fullName evidence="1">Uncharacterized protein</fullName>
    </submittedName>
</protein>
<keyword evidence="2" id="KW-1185">Reference proteome</keyword>
<dbReference type="AlphaFoldDB" id="A0A1L7X7A7"/>
<reference evidence="1 2" key="1">
    <citation type="submission" date="2016-03" db="EMBL/GenBank/DDBJ databases">
        <authorList>
            <person name="Ploux O."/>
        </authorList>
    </citation>
    <scope>NUCLEOTIDE SEQUENCE [LARGE SCALE GENOMIC DNA]</scope>
    <source>
        <strain evidence="1 2">UAMH 11012</strain>
    </source>
</reference>
<dbReference type="EMBL" id="FJOG01000017">
    <property type="protein sequence ID" value="CZR60887.1"/>
    <property type="molecule type" value="Genomic_DNA"/>
</dbReference>
<dbReference type="STRING" id="576137.A0A1L7X7A7"/>
<accession>A0A1L7X7A7</accession>
<name>A0A1L7X7A7_9HELO</name>
<organism evidence="1 2">
    <name type="scientific">Phialocephala subalpina</name>
    <dbReference type="NCBI Taxonomy" id="576137"/>
    <lineage>
        <taxon>Eukaryota</taxon>
        <taxon>Fungi</taxon>
        <taxon>Dikarya</taxon>
        <taxon>Ascomycota</taxon>
        <taxon>Pezizomycotina</taxon>
        <taxon>Leotiomycetes</taxon>
        <taxon>Helotiales</taxon>
        <taxon>Mollisiaceae</taxon>
        <taxon>Phialocephala</taxon>
        <taxon>Phialocephala fortinii species complex</taxon>
    </lineage>
</organism>